<dbReference type="GO" id="GO:0016301">
    <property type="term" value="F:kinase activity"/>
    <property type="evidence" value="ECO:0007669"/>
    <property type="project" value="InterPro"/>
</dbReference>
<dbReference type="Proteomes" id="UP000694621">
    <property type="component" value="Unplaced"/>
</dbReference>
<dbReference type="Ensembl" id="ENSAMXT00005058575.1">
    <property type="protein sequence ID" value="ENSAMXP00005054168.1"/>
    <property type="gene ID" value="ENSAMXG00005024234.1"/>
</dbReference>
<evidence type="ECO:0000313" key="5">
    <source>
        <dbReference type="Ensembl" id="ENSAMXP00005054168.1"/>
    </source>
</evidence>
<dbReference type="SUPFAM" id="SSF111331">
    <property type="entry name" value="NAD kinase/diacylglycerol kinase-like"/>
    <property type="match status" value="1"/>
</dbReference>
<feature type="domain" description="DAGKc" evidence="3">
    <location>
        <begin position="156"/>
        <end position="213"/>
    </location>
</feature>
<protein>
    <submittedName>
        <fullName evidence="5">Ceramide kinase-like</fullName>
    </submittedName>
</protein>
<dbReference type="InterPro" id="IPR016064">
    <property type="entry name" value="NAD/diacylglycerol_kinase_sf"/>
</dbReference>
<reference evidence="5" key="1">
    <citation type="submission" date="2025-08" db="UniProtKB">
        <authorList>
            <consortium name="Ensembl"/>
        </authorList>
    </citation>
    <scope>IDENTIFICATION</scope>
</reference>
<name>A0A8B9LPJ2_ASTMX</name>
<accession>A0A8B9LPJ2</accession>
<evidence type="ECO:0000259" key="4">
    <source>
        <dbReference type="Pfam" id="PF25382"/>
    </source>
</evidence>
<keyword evidence="2" id="KW-1133">Transmembrane helix</keyword>
<dbReference type="AlphaFoldDB" id="A0A8B9LPJ2"/>
<evidence type="ECO:0000256" key="1">
    <source>
        <dbReference type="SAM" id="MobiDB-lite"/>
    </source>
</evidence>
<evidence type="ECO:0000256" key="2">
    <source>
        <dbReference type="SAM" id="Phobius"/>
    </source>
</evidence>
<proteinExistence type="predicted"/>
<feature type="transmembrane region" description="Helical" evidence="2">
    <location>
        <begin position="251"/>
        <end position="275"/>
    </location>
</feature>
<keyword evidence="2" id="KW-0472">Membrane</keyword>
<dbReference type="InterPro" id="IPR017438">
    <property type="entry name" value="ATP-NAD_kinase_N"/>
</dbReference>
<evidence type="ECO:0000313" key="6">
    <source>
        <dbReference type="Proteomes" id="UP000694621"/>
    </source>
</evidence>
<keyword evidence="2" id="KW-0812">Transmembrane</keyword>
<evidence type="ECO:0000259" key="3">
    <source>
        <dbReference type="Pfam" id="PF00781"/>
    </source>
</evidence>
<dbReference type="Pfam" id="PF00781">
    <property type="entry name" value="DAGK_cat"/>
    <property type="match status" value="1"/>
</dbReference>
<dbReference type="Gene3D" id="3.40.50.10330">
    <property type="entry name" value="Probable inorganic polyphosphate/atp-NAD kinase, domain 1"/>
    <property type="match status" value="1"/>
</dbReference>
<organism evidence="5 6">
    <name type="scientific">Astyanax mexicanus</name>
    <name type="common">Blind cave fish</name>
    <name type="synonym">Astyanax fasciatus mexicanus</name>
    <dbReference type="NCBI Taxonomy" id="7994"/>
    <lineage>
        <taxon>Eukaryota</taxon>
        <taxon>Metazoa</taxon>
        <taxon>Chordata</taxon>
        <taxon>Craniata</taxon>
        <taxon>Vertebrata</taxon>
        <taxon>Euteleostomi</taxon>
        <taxon>Actinopterygii</taxon>
        <taxon>Neopterygii</taxon>
        <taxon>Teleostei</taxon>
        <taxon>Ostariophysi</taxon>
        <taxon>Characiformes</taxon>
        <taxon>Characoidei</taxon>
        <taxon>Acestrorhamphidae</taxon>
        <taxon>Acestrorhamphinae</taxon>
        <taxon>Astyanax</taxon>
    </lineage>
</organism>
<dbReference type="InterPro" id="IPR001206">
    <property type="entry name" value="Diacylglycerol_kinase_cat_dom"/>
</dbReference>
<feature type="transmembrane region" description="Helical" evidence="2">
    <location>
        <begin position="281"/>
        <end position="301"/>
    </location>
</feature>
<dbReference type="Pfam" id="PF25382">
    <property type="entry name" value="PH_CERK"/>
    <property type="match status" value="1"/>
</dbReference>
<feature type="domain" description="Ceramide kinase PH" evidence="4">
    <location>
        <begin position="35"/>
        <end position="137"/>
    </location>
</feature>
<sequence length="319" mass="34988">HTRSRARTHVGVEEGARGSVDPPQPDRTGTDPLLRGIFQIGKKSHDVVLTASRITWTPIEPDHPTGELLKPQEDSVELKDVFAVKVKRRRSVGQTSGGTLLGITLFTCRPKGAKLKDHAVHLNNLSADHCEIWFKQLKEILNALLMELCYFGHISRKVAECEVVVCVGGDGSVAEVAHGLLLRAQMDAGRDTDSIFMPVQAALPLGVIPAGEGSGWWPYESPAAVHTHTHTLPRSEMCVCIRISRSSFTGAVLMSASFTIITFLMVFALTALASHNLDSNITQILTIHCIPVTLPLHYFTLTDALKHFIKRQKIQVINS</sequence>
<feature type="region of interest" description="Disordered" evidence="1">
    <location>
        <begin position="1"/>
        <end position="31"/>
    </location>
</feature>
<dbReference type="InterPro" id="IPR057465">
    <property type="entry name" value="CERK_PH"/>
</dbReference>